<dbReference type="NCBIfam" id="TIGR00254">
    <property type="entry name" value="GGDEF"/>
    <property type="match status" value="1"/>
</dbReference>
<dbReference type="RefSeq" id="WP_182162175.1">
    <property type="nucleotide sequence ID" value="NZ_JACFXV010000034.1"/>
</dbReference>
<dbReference type="PROSITE" id="PS50839">
    <property type="entry name" value="CHASE"/>
    <property type="match status" value="1"/>
</dbReference>
<evidence type="ECO:0000259" key="6">
    <source>
        <dbReference type="PROSITE" id="PS50839"/>
    </source>
</evidence>
<dbReference type="GO" id="GO:0003824">
    <property type="term" value="F:catalytic activity"/>
    <property type="evidence" value="ECO:0007669"/>
    <property type="project" value="UniProtKB-ARBA"/>
</dbReference>
<organism evidence="8 9">
    <name type="scientific">Stappia albiluteola</name>
    <dbReference type="NCBI Taxonomy" id="2758565"/>
    <lineage>
        <taxon>Bacteria</taxon>
        <taxon>Pseudomonadati</taxon>
        <taxon>Pseudomonadota</taxon>
        <taxon>Alphaproteobacteria</taxon>
        <taxon>Hyphomicrobiales</taxon>
        <taxon>Stappiaceae</taxon>
        <taxon>Stappia</taxon>
    </lineage>
</organism>
<dbReference type="InterPro" id="IPR029787">
    <property type="entry name" value="Nucleotide_cyclase"/>
</dbReference>
<dbReference type="InterPro" id="IPR042240">
    <property type="entry name" value="CHASE_sf"/>
</dbReference>
<evidence type="ECO:0000256" key="4">
    <source>
        <dbReference type="ARBA" id="ARBA00023136"/>
    </source>
</evidence>
<keyword evidence="9" id="KW-1185">Reference proteome</keyword>
<name>A0A839A992_9HYPH</name>
<feature type="domain" description="GGDEF" evidence="7">
    <location>
        <begin position="274"/>
        <end position="402"/>
    </location>
</feature>
<dbReference type="Gene3D" id="3.30.70.270">
    <property type="match status" value="1"/>
</dbReference>
<dbReference type="Pfam" id="PF03924">
    <property type="entry name" value="CHASE"/>
    <property type="match status" value="1"/>
</dbReference>
<accession>A0A839A992</accession>
<evidence type="ECO:0000256" key="2">
    <source>
        <dbReference type="ARBA" id="ARBA00022692"/>
    </source>
</evidence>
<dbReference type="SMART" id="SM01079">
    <property type="entry name" value="CHASE"/>
    <property type="match status" value="1"/>
</dbReference>
<keyword evidence="4 5" id="KW-0472">Membrane</keyword>
<dbReference type="InterPro" id="IPR000160">
    <property type="entry name" value="GGDEF_dom"/>
</dbReference>
<dbReference type="InterPro" id="IPR052163">
    <property type="entry name" value="DGC-Regulatory_Protein"/>
</dbReference>
<dbReference type="PANTHER" id="PTHR46663">
    <property type="entry name" value="DIGUANYLATE CYCLASE DGCT-RELATED"/>
    <property type="match status" value="1"/>
</dbReference>
<evidence type="ECO:0000259" key="7">
    <source>
        <dbReference type="PROSITE" id="PS50887"/>
    </source>
</evidence>
<dbReference type="AlphaFoldDB" id="A0A839A992"/>
<proteinExistence type="predicted"/>
<sequence>MKLEGEVNATLHVAHGLVSYVATRPDLSESEFQRFAAETVAIARNVRNVALAPDNVIRFVHPLAGNEAVVGLDYRANPVQWPSVERAIKERATVVAGPVDLVQGGQALIARTPIFVAAPEAGPQAERRFWGMAGVVVDIAGLFADAGIEPQNAGYEFAVRGADGSGADGDIIMGDGTLFQRDAITLPVILPSGSWQIAGLPVGGWKVDPFAIRLARVIGYGVSAVLAVLAFLLAISHQKARAMALHDALTGLPNRRLLEDRLLQLAALSDRTGFDFQVYFVDLNGFKPINDVYGHAVGDALLKEVGRRLKDETRKTDTVARVGGDEFVVLMPGVAAGPVAVGIADRFRNRVSEPVIIGDKPIAIQASVGWASYPSDAETVDDLMVLADKRMYRAKNNFAVQM</sequence>
<dbReference type="CDD" id="cd01949">
    <property type="entry name" value="GGDEF"/>
    <property type="match status" value="1"/>
</dbReference>
<comment type="caution">
    <text evidence="8">The sequence shown here is derived from an EMBL/GenBank/DDBJ whole genome shotgun (WGS) entry which is preliminary data.</text>
</comment>
<evidence type="ECO:0000313" key="8">
    <source>
        <dbReference type="EMBL" id="MBA5776103.1"/>
    </source>
</evidence>
<dbReference type="InterPro" id="IPR006189">
    <property type="entry name" value="CHASE_dom"/>
</dbReference>
<evidence type="ECO:0000256" key="3">
    <source>
        <dbReference type="ARBA" id="ARBA00022989"/>
    </source>
</evidence>
<dbReference type="Proteomes" id="UP000541109">
    <property type="component" value="Unassembled WGS sequence"/>
</dbReference>
<gene>
    <name evidence="8" type="ORF">H2509_03065</name>
</gene>
<evidence type="ECO:0000256" key="1">
    <source>
        <dbReference type="ARBA" id="ARBA00004370"/>
    </source>
</evidence>
<dbReference type="SMART" id="SM00267">
    <property type="entry name" value="GGDEF"/>
    <property type="match status" value="1"/>
</dbReference>
<evidence type="ECO:0000313" key="9">
    <source>
        <dbReference type="Proteomes" id="UP000541109"/>
    </source>
</evidence>
<dbReference type="PANTHER" id="PTHR46663:SF2">
    <property type="entry name" value="GGDEF DOMAIN-CONTAINING PROTEIN"/>
    <property type="match status" value="1"/>
</dbReference>
<dbReference type="InterPro" id="IPR043128">
    <property type="entry name" value="Rev_trsase/Diguanyl_cyclase"/>
</dbReference>
<keyword evidence="2 5" id="KW-0812">Transmembrane</keyword>
<feature type="domain" description="CHASE" evidence="6">
    <location>
        <begin position="56"/>
        <end position="149"/>
    </location>
</feature>
<feature type="transmembrane region" description="Helical" evidence="5">
    <location>
        <begin position="217"/>
        <end position="235"/>
    </location>
</feature>
<dbReference type="SUPFAM" id="SSF55073">
    <property type="entry name" value="Nucleotide cyclase"/>
    <property type="match status" value="1"/>
</dbReference>
<dbReference type="Pfam" id="PF00990">
    <property type="entry name" value="GGDEF"/>
    <property type="match status" value="1"/>
</dbReference>
<keyword evidence="3 5" id="KW-1133">Transmembrane helix</keyword>
<dbReference type="GO" id="GO:0016020">
    <property type="term" value="C:membrane"/>
    <property type="evidence" value="ECO:0007669"/>
    <property type="project" value="UniProtKB-SubCell"/>
</dbReference>
<evidence type="ECO:0000256" key="5">
    <source>
        <dbReference type="SAM" id="Phobius"/>
    </source>
</evidence>
<dbReference type="PROSITE" id="PS50887">
    <property type="entry name" value="GGDEF"/>
    <property type="match status" value="1"/>
</dbReference>
<comment type="subcellular location">
    <subcellularLocation>
        <location evidence="1">Membrane</location>
    </subcellularLocation>
</comment>
<dbReference type="Gene3D" id="3.30.450.350">
    <property type="entry name" value="CHASE domain"/>
    <property type="match status" value="1"/>
</dbReference>
<reference evidence="8 9" key="1">
    <citation type="submission" date="2020-07" db="EMBL/GenBank/DDBJ databases">
        <title>Stappia sp., F7233, whole genome shotgun sequencing project.</title>
        <authorList>
            <person name="Jiang S."/>
            <person name="Liu Z.W."/>
            <person name="Du Z.J."/>
        </authorList>
    </citation>
    <scope>NUCLEOTIDE SEQUENCE [LARGE SCALE GENOMIC DNA]</scope>
    <source>
        <strain evidence="8 9">F7233</strain>
    </source>
</reference>
<dbReference type="GO" id="GO:0007165">
    <property type="term" value="P:signal transduction"/>
    <property type="evidence" value="ECO:0007669"/>
    <property type="project" value="UniProtKB-ARBA"/>
</dbReference>
<dbReference type="EMBL" id="JACFXV010000034">
    <property type="protein sequence ID" value="MBA5776103.1"/>
    <property type="molecule type" value="Genomic_DNA"/>
</dbReference>
<protein>
    <submittedName>
        <fullName evidence="8">Sensor domain-containing diguanylate cyclase</fullName>
    </submittedName>
</protein>